<protein>
    <submittedName>
        <fullName evidence="2">Mitochondrial amidoxime reducing component 2</fullName>
    </submittedName>
</protein>
<accession>A0A226DFD5</accession>
<dbReference type="InterPro" id="IPR005303">
    <property type="entry name" value="MOCOS_middle"/>
</dbReference>
<dbReference type="STRING" id="158441.A0A226DFD5"/>
<dbReference type="PANTHER" id="PTHR14237:SF19">
    <property type="entry name" value="MITOCHONDRIAL AMIDOXIME REDUCING COMPONENT 1"/>
    <property type="match status" value="1"/>
</dbReference>
<dbReference type="OMA" id="FQVAVWG"/>
<evidence type="ECO:0000259" key="1">
    <source>
        <dbReference type="PROSITE" id="PS51340"/>
    </source>
</evidence>
<comment type="caution">
    <text evidence="2">The sequence shown here is derived from an EMBL/GenBank/DDBJ whole genome shotgun (WGS) entry which is preliminary data.</text>
</comment>
<dbReference type="AlphaFoldDB" id="A0A226DFD5"/>
<dbReference type="OrthoDB" id="17255at2759"/>
<evidence type="ECO:0000313" key="2">
    <source>
        <dbReference type="EMBL" id="OXA43564.1"/>
    </source>
</evidence>
<sequence>MSTLDSSALKVSALCFSGGLATGIIMSKLANKLKNSDFYEKNPPEKWVKVGTISDLVIYPVKSLPGITVTQAVTTILGLQDAANPYLRDRSFVITNANGGFQTQRVIPSMALIHPTVIEDVLHLKFVGEDGDDDISVKFPKDVQYNKKLIRQVFQKIKFPIWTDKVYALDCGDQISDWLSKVTGVEGLRLFYHDSENSQRKVNLGQKAFPMFAPRDTGIFQDETSYMMMTEESLTELNSKMTRQFPMKSFRPCITITGTPEPWAEDAWTFVRIGNDVEKSPIFKTSQPCLRHVVYSFYELIIRIWYSLLCNNCRCKMTTIDPDTGTIIEDGEPIKTLTSLKRPVWNPTVTKIVKNAAVMGIHFGIFKNENSIIQVGDPIYAALV</sequence>
<keyword evidence="3" id="KW-1185">Reference proteome</keyword>
<evidence type="ECO:0000313" key="3">
    <source>
        <dbReference type="Proteomes" id="UP000198287"/>
    </source>
</evidence>
<dbReference type="PANTHER" id="PTHR14237">
    <property type="entry name" value="MOLYBDOPTERIN COFACTOR SULFURASE MOSC"/>
    <property type="match status" value="1"/>
</dbReference>
<dbReference type="GO" id="GO:0030151">
    <property type="term" value="F:molybdenum ion binding"/>
    <property type="evidence" value="ECO:0007669"/>
    <property type="project" value="InterPro"/>
</dbReference>
<dbReference type="Pfam" id="PF03473">
    <property type="entry name" value="MOSC"/>
    <property type="match status" value="1"/>
</dbReference>
<dbReference type="GO" id="GO:0030170">
    <property type="term" value="F:pyridoxal phosphate binding"/>
    <property type="evidence" value="ECO:0007669"/>
    <property type="project" value="InterPro"/>
</dbReference>
<dbReference type="SUPFAM" id="SSF141673">
    <property type="entry name" value="MOSC N-terminal domain-like"/>
    <property type="match status" value="1"/>
</dbReference>
<dbReference type="EMBL" id="LNIX01000021">
    <property type="protein sequence ID" value="OXA43564.1"/>
    <property type="molecule type" value="Genomic_DNA"/>
</dbReference>
<dbReference type="Proteomes" id="UP000198287">
    <property type="component" value="Unassembled WGS sequence"/>
</dbReference>
<dbReference type="PROSITE" id="PS51340">
    <property type="entry name" value="MOSC"/>
    <property type="match status" value="1"/>
</dbReference>
<proteinExistence type="predicted"/>
<name>A0A226DFD5_FOLCA</name>
<dbReference type="InterPro" id="IPR005302">
    <property type="entry name" value="MoCF_Sase_C"/>
</dbReference>
<organism evidence="2 3">
    <name type="scientific">Folsomia candida</name>
    <name type="common">Springtail</name>
    <dbReference type="NCBI Taxonomy" id="158441"/>
    <lineage>
        <taxon>Eukaryota</taxon>
        <taxon>Metazoa</taxon>
        <taxon>Ecdysozoa</taxon>
        <taxon>Arthropoda</taxon>
        <taxon>Hexapoda</taxon>
        <taxon>Collembola</taxon>
        <taxon>Entomobryomorpha</taxon>
        <taxon>Isotomoidea</taxon>
        <taxon>Isotomidae</taxon>
        <taxon>Proisotominae</taxon>
        <taxon>Folsomia</taxon>
    </lineage>
</organism>
<dbReference type="GO" id="GO:0003824">
    <property type="term" value="F:catalytic activity"/>
    <property type="evidence" value="ECO:0007669"/>
    <property type="project" value="InterPro"/>
</dbReference>
<gene>
    <name evidence="2" type="ORF">Fcan01_21519</name>
</gene>
<feature type="domain" description="MOSC" evidence="1">
    <location>
        <begin position="199"/>
        <end position="382"/>
    </location>
</feature>
<dbReference type="Pfam" id="PF03476">
    <property type="entry name" value="MOSC_N"/>
    <property type="match status" value="1"/>
</dbReference>
<reference evidence="2 3" key="1">
    <citation type="submission" date="2015-12" db="EMBL/GenBank/DDBJ databases">
        <title>The genome of Folsomia candida.</title>
        <authorList>
            <person name="Faddeeva A."/>
            <person name="Derks M.F."/>
            <person name="Anvar Y."/>
            <person name="Smit S."/>
            <person name="Van Straalen N."/>
            <person name="Roelofs D."/>
        </authorList>
    </citation>
    <scope>NUCLEOTIDE SEQUENCE [LARGE SCALE GENOMIC DNA]</scope>
    <source>
        <strain evidence="2 3">VU population</strain>
        <tissue evidence="2">Whole body</tissue>
    </source>
</reference>